<keyword evidence="3" id="KW-1185">Reference proteome</keyword>
<organism evidence="2 3">
    <name type="scientific">Spirodela intermedia</name>
    <name type="common">Intermediate duckweed</name>
    <dbReference type="NCBI Taxonomy" id="51605"/>
    <lineage>
        <taxon>Eukaryota</taxon>
        <taxon>Viridiplantae</taxon>
        <taxon>Streptophyta</taxon>
        <taxon>Embryophyta</taxon>
        <taxon>Tracheophyta</taxon>
        <taxon>Spermatophyta</taxon>
        <taxon>Magnoliopsida</taxon>
        <taxon>Liliopsida</taxon>
        <taxon>Araceae</taxon>
        <taxon>Lemnoideae</taxon>
        <taxon>Spirodela</taxon>
    </lineage>
</organism>
<dbReference type="AlphaFoldDB" id="A0A7I8K284"/>
<dbReference type="EMBL" id="LR746265">
    <property type="protein sequence ID" value="CAA7391034.1"/>
    <property type="molecule type" value="Genomic_DNA"/>
</dbReference>
<accession>A0A7I8K284</accession>
<evidence type="ECO:0000313" key="3">
    <source>
        <dbReference type="Proteomes" id="UP000663760"/>
    </source>
</evidence>
<proteinExistence type="predicted"/>
<evidence type="ECO:0000313" key="2">
    <source>
        <dbReference type="EMBL" id="CAA7391034.1"/>
    </source>
</evidence>
<sequence length="60" mass="6702">MRISIAMLTRLFSPPLMPRKCQFPITVSAQSWRPISLIVLSTRSLLSFHGMLSGSRSPAE</sequence>
<dbReference type="OrthoDB" id="10474233at2759"/>
<dbReference type="EMBL" id="LR743589">
    <property type="protein sequence ID" value="CAA2616002.1"/>
    <property type="molecule type" value="Genomic_DNA"/>
</dbReference>
<protein>
    <submittedName>
        <fullName evidence="2">Uncharacterized protein</fullName>
    </submittedName>
</protein>
<evidence type="ECO:0000313" key="1">
    <source>
        <dbReference type="EMBL" id="CAA2616002.1"/>
    </source>
</evidence>
<dbReference type="Proteomes" id="UP000663760">
    <property type="component" value="Chromosome 2"/>
</dbReference>
<name>A0A7I8K284_SPIIN</name>
<gene>
    <name evidence="1" type="ORF">SI7747_02002242</name>
    <name evidence="2" type="ORF">SI8410_02002423</name>
</gene>
<reference evidence="2" key="1">
    <citation type="submission" date="2020-02" db="EMBL/GenBank/DDBJ databases">
        <authorList>
            <person name="Scholz U."/>
            <person name="Mascher M."/>
            <person name="Fiebig A."/>
        </authorList>
    </citation>
    <scope>NUCLEOTIDE SEQUENCE</scope>
</reference>